<dbReference type="EMBL" id="LAZR01017189">
    <property type="protein sequence ID" value="KKM01471.1"/>
    <property type="molecule type" value="Genomic_DNA"/>
</dbReference>
<name>A0A0F9J6G1_9ZZZZ</name>
<gene>
    <name evidence="1" type="ORF">LCGC14_1794110</name>
</gene>
<feature type="non-terminal residue" evidence="1">
    <location>
        <position position="1"/>
    </location>
</feature>
<comment type="caution">
    <text evidence="1">The sequence shown here is derived from an EMBL/GenBank/DDBJ whole genome shotgun (WGS) entry which is preliminary data.</text>
</comment>
<organism evidence="1">
    <name type="scientific">marine sediment metagenome</name>
    <dbReference type="NCBI Taxonomy" id="412755"/>
    <lineage>
        <taxon>unclassified sequences</taxon>
        <taxon>metagenomes</taxon>
        <taxon>ecological metagenomes</taxon>
    </lineage>
</organism>
<dbReference type="AlphaFoldDB" id="A0A0F9J6G1"/>
<evidence type="ECO:0008006" key="2">
    <source>
        <dbReference type="Google" id="ProtNLM"/>
    </source>
</evidence>
<accession>A0A0F9J6G1</accession>
<proteinExistence type="predicted"/>
<sequence length="415" mass="48192">ERVREAERKRAEVPEVLFSQQAFQRAEELFEPSEGILPTSGFEEAPKARIVPEKPFEGQKFEDITVPLIKPRQGELIVRQVEPKPELGLIKPKEQILPISTITARPPPKDLFEKIGQKIYEKITEFHLNFRIFQIFKPSNFFISIDDLKIVLIKNFDNVSASMPRFNHIDWTGKGDIPIPHIHSFLNNELGYNSFYSISISRNYLDLPDEELEKLIEKDAENLFTKEYKSIMQKHQPPILSRQDLISFFEIANEDDVTQFFLVPLFRKMGFEKVIAKGHEEKILEFGQDIKLMKLRLPTGHYLYFVSQVKIGTIGASAKQPTQEIEGILTEIRPAFHKKIFDPDIGKSMKPDHVFLITSGKIGEQAKLYLYEQIESQDRNIKILEREQLIDLYFKNGLPESEQNKIKFYKKAIGK</sequence>
<protein>
    <recommendedName>
        <fullName evidence="2">Restriction endonuclease type IV Mrr domain-containing protein</fullName>
    </recommendedName>
</protein>
<reference evidence="1" key="1">
    <citation type="journal article" date="2015" name="Nature">
        <title>Complex archaea that bridge the gap between prokaryotes and eukaryotes.</title>
        <authorList>
            <person name="Spang A."/>
            <person name="Saw J.H."/>
            <person name="Jorgensen S.L."/>
            <person name="Zaremba-Niedzwiedzka K."/>
            <person name="Martijn J."/>
            <person name="Lind A.E."/>
            <person name="van Eijk R."/>
            <person name="Schleper C."/>
            <person name="Guy L."/>
            <person name="Ettema T.J."/>
        </authorList>
    </citation>
    <scope>NUCLEOTIDE SEQUENCE</scope>
</reference>
<evidence type="ECO:0000313" key="1">
    <source>
        <dbReference type="EMBL" id="KKM01471.1"/>
    </source>
</evidence>